<organism evidence="3 4">
    <name type="scientific">Cytospora mali</name>
    <name type="common">Apple Valsa canker fungus</name>
    <name type="synonym">Valsa mali</name>
    <dbReference type="NCBI Taxonomy" id="578113"/>
    <lineage>
        <taxon>Eukaryota</taxon>
        <taxon>Fungi</taxon>
        <taxon>Dikarya</taxon>
        <taxon>Ascomycota</taxon>
        <taxon>Pezizomycotina</taxon>
        <taxon>Sordariomycetes</taxon>
        <taxon>Sordariomycetidae</taxon>
        <taxon>Diaporthales</taxon>
        <taxon>Cytosporaceae</taxon>
        <taxon>Cytospora</taxon>
    </lineage>
</organism>
<proteinExistence type="inferred from homology"/>
<comment type="similarity">
    <text evidence="1">Belongs to the short-chain dehydrogenases/reductases (SDR) family.</text>
</comment>
<dbReference type="InterPro" id="IPR002347">
    <property type="entry name" value="SDR_fam"/>
</dbReference>
<dbReference type="PRINTS" id="PR00081">
    <property type="entry name" value="GDHRDH"/>
</dbReference>
<evidence type="ECO:0000256" key="2">
    <source>
        <dbReference type="ARBA" id="ARBA00023002"/>
    </source>
</evidence>
<dbReference type="GO" id="GO:0016491">
    <property type="term" value="F:oxidoreductase activity"/>
    <property type="evidence" value="ECO:0007669"/>
    <property type="project" value="UniProtKB-KW"/>
</dbReference>
<evidence type="ECO:0000313" key="4">
    <source>
        <dbReference type="Proteomes" id="UP000078559"/>
    </source>
</evidence>
<dbReference type="PANTHER" id="PTHR43899">
    <property type="entry name" value="RH59310P"/>
    <property type="match status" value="1"/>
</dbReference>
<dbReference type="InterPro" id="IPR051019">
    <property type="entry name" value="VLCFA-Steroid_DH"/>
</dbReference>
<dbReference type="AlphaFoldDB" id="A0A194W3C5"/>
<sequence>MEIPRTVLHVLAFIGTVVSLTVLERVLDFLSFHFTTPGRPLEAYRRRGPKPTYALITGASAGLGYGIAQALVKNGFGVILLGHKADELKESAAKLQALVPEEHRAQADGFVKTIVMDAQTVTPGEMEDKLRTAVIDEELRVSILVNNVGSNPVAAPPFRDLRTYSPDDIDGVIDLNARFMARLTTLMLPVLVERGAGIDSRGMSYGTHRHSLILNMSSAGHIGLPWLIMYGATKAFNLAFSRGLSRELEADPETRHIDCLAVVPGDVNSQGNCIGVSKGSPDSDIYGQYIVEKVDGAVSRGWREMTPYWWHHLQGILANLVADRYVTRAAVNLVKPKRDAFNAVHKPKDE</sequence>
<dbReference type="Pfam" id="PF00106">
    <property type="entry name" value="adh_short"/>
    <property type="match status" value="1"/>
</dbReference>
<accession>A0A194W3C5</accession>
<dbReference type="GO" id="GO:0005783">
    <property type="term" value="C:endoplasmic reticulum"/>
    <property type="evidence" value="ECO:0007669"/>
    <property type="project" value="TreeGrafter"/>
</dbReference>
<evidence type="ECO:0000256" key="1">
    <source>
        <dbReference type="ARBA" id="ARBA00006484"/>
    </source>
</evidence>
<keyword evidence="2" id="KW-0560">Oxidoreductase</keyword>
<gene>
    <name evidence="3" type="ORF">VM1G_06571</name>
</gene>
<reference evidence="3" key="1">
    <citation type="submission" date="2014-12" db="EMBL/GenBank/DDBJ databases">
        <title>Genome Sequence of Valsa Canker Pathogens Uncovers a Specific Adaption of Colonization on Woody Bark.</title>
        <authorList>
            <person name="Yin Z."/>
            <person name="Liu H."/>
            <person name="Gao X."/>
            <person name="Li Z."/>
            <person name="Song N."/>
            <person name="Ke X."/>
            <person name="Dai Q."/>
            <person name="Wu Y."/>
            <person name="Sun Y."/>
            <person name="Xu J.-R."/>
            <person name="Kang Z.K."/>
            <person name="Wang L."/>
            <person name="Huang L."/>
        </authorList>
    </citation>
    <scope>NUCLEOTIDE SEQUENCE [LARGE SCALE GENOMIC DNA]</scope>
    <source>
        <strain evidence="3">03-8</strain>
    </source>
</reference>
<dbReference type="OrthoDB" id="47007at2759"/>
<name>A0A194W3C5_CYTMA</name>
<dbReference type="SMR" id="A0A194W3C5"/>
<protein>
    <submittedName>
        <fullName evidence="3">Very-long-chain 3-oxoacyl-CoA reductase</fullName>
    </submittedName>
</protein>
<dbReference type="InterPro" id="IPR036291">
    <property type="entry name" value="NAD(P)-bd_dom_sf"/>
</dbReference>
<dbReference type="Gene3D" id="3.40.50.720">
    <property type="entry name" value="NAD(P)-binding Rossmann-like Domain"/>
    <property type="match status" value="1"/>
</dbReference>
<keyword evidence="4" id="KW-1185">Reference proteome</keyword>
<dbReference type="PANTHER" id="PTHR43899:SF13">
    <property type="entry name" value="RH59310P"/>
    <property type="match status" value="1"/>
</dbReference>
<evidence type="ECO:0000313" key="3">
    <source>
        <dbReference type="EMBL" id="KUI70964.1"/>
    </source>
</evidence>
<dbReference type="EMBL" id="CM003103">
    <property type="protein sequence ID" value="KUI70964.1"/>
    <property type="molecule type" value="Genomic_DNA"/>
</dbReference>
<dbReference type="SUPFAM" id="SSF51735">
    <property type="entry name" value="NAD(P)-binding Rossmann-fold domains"/>
    <property type="match status" value="1"/>
</dbReference>
<dbReference type="Proteomes" id="UP000078559">
    <property type="component" value="Chromosome 6"/>
</dbReference>